<sequence>DLDHQEKVLSMQDVNDEEPVDVKEVLEVVKAAKLITKVVTTGGVDVNAASV</sequence>
<evidence type="ECO:0000313" key="1">
    <source>
        <dbReference type="EMBL" id="GFD49576.1"/>
    </source>
</evidence>
<protein>
    <submittedName>
        <fullName evidence="1">Uncharacterized protein</fullName>
    </submittedName>
</protein>
<gene>
    <name evidence="1" type="ORF">Tci_921545</name>
</gene>
<comment type="caution">
    <text evidence="1">The sequence shown here is derived from an EMBL/GenBank/DDBJ whole genome shotgun (WGS) entry which is preliminary data.</text>
</comment>
<name>A0A699WVJ8_TANCI</name>
<reference evidence="1" key="1">
    <citation type="journal article" date="2019" name="Sci. Rep.">
        <title>Draft genome of Tanacetum cinerariifolium, the natural source of mosquito coil.</title>
        <authorList>
            <person name="Yamashiro T."/>
            <person name="Shiraishi A."/>
            <person name="Satake H."/>
            <person name="Nakayama K."/>
        </authorList>
    </citation>
    <scope>NUCLEOTIDE SEQUENCE</scope>
</reference>
<accession>A0A699WVJ8</accession>
<proteinExistence type="predicted"/>
<dbReference type="AlphaFoldDB" id="A0A699WVJ8"/>
<feature type="non-terminal residue" evidence="1">
    <location>
        <position position="1"/>
    </location>
</feature>
<organism evidence="1">
    <name type="scientific">Tanacetum cinerariifolium</name>
    <name type="common">Dalmatian daisy</name>
    <name type="synonym">Chrysanthemum cinerariifolium</name>
    <dbReference type="NCBI Taxonomy" id="118510"/>
    <lineage>
        <taxon>Eukaryota</taxon>
        <taxon>Viridiplantae</taxon>
        <taxon>Streptophyta</taxon>
        <taxon>Embryophyta</taxon>
        <taxon>Tracheophyta</taxon>
        <taxon>Spermatophyta</taxon>
        <taxon>Magnoliopsida</taxon>
        <taxon>eudicotyledons</taxon>
        <taxon>Gunneridae</taxon>
        <taxon>Pentapetalae</taxon>
        <taxon>asterids</taxon>
        <taxon>campanulids</taxon>
        <taxon>Asterales</taxon>
        <taxon>Asteraceae</taxon>
        <taxon>Asteroideae</taxon>
        <taxon>Anthemideae</taxon>
        <taxon>Anthemidinae</taxon>
        <taxon>Tanacetum</taxon>
    </lineage>
</organism>
<dbReference type="EMBL" id="BKCJ011743790">
    <property type="protein sequence ID" value="GFD49576.1"/>
    <property type="molecule type" value="Genomic_DNA"/>
</dbReference>